<accession>A0ABR9QKL1</accession>
<sequence length="265" mass="31048">MNLLTLNCHSWQEENQVEKIKYLAETVKEKMYDVIALQEVSQLIDDELVTDRMKKSNYAYVLLQELIQLGIKDYSIVWDLSHFAYGKYEEGLAILTKHPVIGEDSFFVSMKNDLHSGKTRKIIGTKLLFHCKPIFVYSCHMGWWHDKIEPFKYQVDKLIENLNMDEHLFLLGDFNNDARLPNEGYEYMLNKGLLDTYQLANKRDEGMTVKGKIAGWSENTRDLRIDLILTNRKLKVEYSRVIFNGVNKNVVSDHYGVEIKCMFED</sequence>
<keyword evidence="1" id="KW-0378">Hydrolase</keyword>
<protein>
    <submittedName>
        <fullName evidence="3">Endonuclease/exonuclease/phosphatase family protein</fullName>
    </submittedName>
</protein>
<dbReference type="EMBL" id="JADCLJ010000020">
    <property type="protein sequence ID" value="MBE4909017.1"/>
    <property type="molecule type" value="Genomic_DNA"/>
</dbReference>
<evidence type="ECO:0000256" key="1">
    <source>
        <dbReference type="ARBA" id="ARBA00022801"/>
    </source>
</evidence>
<comment type="caution">
    <text evidence="3">The sequence shown here is derived from an EMBL/GenBank/DDBJ whole genome shotgun (WGS) entry which is preliminary data.</text>
</comment>
<dbReference type="InterPro" id="IPR005135">
    <property type="entry name" value="Endo/exonuclease/phosphatase"/>
</dbReference>
<dbReference type="PANTHER" id="PTHR15822:SF23">
    <property type="entry name" value="ENDONUCLEASE_EXONUCLEASE_PHOSPHATASE FAMILY PROTEIN"/>
    <property type="match status" value="1"/>
</dbReference>
<feature type="domain" description="Endonuclease/exonuclease/phosphatase" evidence="2">
    <location>
        <begin position="18"/>
        <end position="254"/>
    </location>
</feature>
<proteinExistence type="predicted"/>
<keyword evidence="4" id="KW-1185">Reference proteome</keyword>
<keyword evidence="3" id="KW-0540">Nuclease</keyword>
<dbReference type="PANTHER" id="PTHR15822">
    <property type="entry name" value="TRAF AND TNF RECEPTOR-ASSOCIATED PROTEIN"/>
    <property type="match status" value="1"/>
</dbReference>
<name>A0ABR9QKL1_9BACI</name>
<dbReference type="InterPro" id="IPR036691">
    <property type="entry name" value="Endo/exonu/phosph_ase_sf"/>
</dbReference>
<organism evidence="3 4">
    <name type="scientific">Litchfieldia luteola</name>
    <dbReference type="NCBI Taxonomy" id="682179"/>
    <lineage>
        <taxon>Bacteria</taxon>
        <taxon>Bacillati</taxon>
        <taxon>Bacillota</taxon>
        <taxon>Bacilli</taxon>
        <taxon>Bacillales</taxon>
        <taxon>Bacillaceae</taxon>
        <taxon>Litchfieldia</taxon>
    </lineage>
</organism>
<dbReference type="InterPro" id="IPR051547">
    <property type="entry name" value="TDP2-like"/>
</dbReference>
<gene>
    <name evidence="3" type="ORF">IMZ08_13190</name>
</gene>
<keyword evidence="3" id="KW-0255">Endonuclease</keyword>
<dbReference type="CDD" id="cd09079">
    <property type="entry name" value="RgfB-like"/>
    <property type="match status" value="1"/>
</dbReference>
<dbReference type="Proteomes" id="UP001516662">
    <property type="component" value="Unassembled WGS sequence"/>
</dbReference>
<evidence type="ECO:0000313" key="4">
    <source>
        <dbReference type="Proteomes" id="UP001516662"/>
    </source>
</evidence>
<reference evidence="3 4" key="1">
    <citation type="submission" date="2020-10" db="EMBL/GenBank/DDBJ databases">
        <title>Bacillus sp. HD4P25, an endophyte from a halophyte.</title>
        <authorList>
            <person name="Sun J.-Q."/>
        </authorList>
    </citation>
    <scope>NUCLEOTIDE SEQUENCE [LARGE SCALE GENOMIC DNA]</scope>
    <source>
        <strain evidence="3 4">YIM 93174</strain>
    </source>
</reference>
<dbReference type="GO" id="GO:0004519">
    <property type="term" value="F:endonuclease activity"/>
    <property type="evidence" value="ECO:0007669"/>
    <property type="project" value="UniProtKB-KW"/>
</dbReference>
<evidence type="ECO:0000259" key="2">
    <source>
        <dbReference type="Pfam" id="PF03372"/>
    </source>
</evidence>
<dbReference type="Pfam" id="PF03372">
    <property type="entry name" value="Exo_endo_phos"/>
    <property type="match status" value="1"/>
</dbReference>
<dbReference type="Gene3D" id="3.60.10.10">
    <property type="entry name" value="Endonuclease/exonuclease/phosphatase"/>
    <property type="match status" value="1"/>
</dbReference>
<dbReference type="RefSeq" id="WP_193537186.1">
    <property type="nucleotide sequence ID" value="NZ_JADCLJ010000020.1"/>
</dbReference>
<dbReference type="SUPFAM" id="SSF56219">
    <property type="entry name" value="DNase I-like"/>
    <property type="match status" value="1"/>
</dbReference>
<evidence type="ECO:0000313" key="3">
    <source>
        <dbReference type="EMBL" id="MBE4909017.1"/>
    </source>
</evidence>